<feature type="chain" id="PRO_5045084693" evidence="1">
    <location>
        <begin position="19"/>
        <end position="264"/>
    </location>
</feature>
<name>A0ABR1SZ81_9PEZI</name>
<protein>
    <submittedName>
        <fullName evidence="2">Uncharacterized protein</fullName>
    </submittedName>
</protein>
<reference evidence="2 3" key="1">
    <citation type="submission" date="2023-01" db="EMBL/GenBank/DDBJ databases">
        <title>Analysis of 21 Apiospora genomes using comparative genomics revels a genus with tremendous synthesis potential of carbohydrate active enzymes and secondary metabolites.</title>
        <authorList>
            <person name="Sorensen T."/>
        </authorList>
    </citation>
    <scope>NUCLEOTIDE SEQUENCE [LARGE SCALE GENOMIC DNA]</scope>
    <source>
        <strain evidence="2 3">CBS 33761</strain>
    </source>
</reference>
<sequence length="264" mass="30362">MRLGIALLYLQYITGVLGAGRYVIDKISCTGNLYANVNGYINNIQQWAAEICITLEPYIQDPTPANRPDELFMDLVVRLFGKDDLPTLHDLYSRYDGMRQYVLVDVDNRSNWWKYSEREPSDLEVFCNPDYIIWKTNPQDMSAQWWDPTRDCPVQNENLLIKIKSANTPVIAVASPAVIDGNQERPSPSTPGKLQKAIDKEITFNDKRVKKALSPSLYSRVKRKVKRTDKLFKQVDLLDTVEMTLVHEDPVLADEPSRDMWSFT</sequence>
<organism evidence="2 3">
    <name type="scientific">Apiospora rasikravindrae</name>
    <dbReference type="NCBI Taxonomy" id="990691"/>
    <lineage>
        <taxon>Eukaryota</taxon>
        <taxon>Fungi</taxon>
        <taxon>Dikarya</taxon>
        <taxon>Ascomycota</taxon>
        <taxon>Pezizomycotina</taxon>
        <taxon>Sordariomycetes</taxon>
        <taxon>Xylariomycetidae</taxon>
        <taxon>Amphisphaeriales</taxon>
        <taxon>Apiosporaceae</taxon>
        <taxon>Apiospora</taxon>
    </lineage>
</organism>
<dbReference type="EMBL" id="JAQQWK010000006">
    <property type="protein sequence ID" value="KAK8039626.1"/>
    <property type="molecule type" value="Genomic_DNA"/>
</dbReference>
<gene>
    <name evidence="2" type="ORF">PG993_008037</name>
</gene>
<accession>A0ABR1SZ81</accession>
<evidence type="ECO:0000256" key="1">
    <source>
        <dbReference type="SAM" id="SignalP"/>
    </source>
</evidence>
<keyword evidence="1" id="KW-0732">Signal</keyword>
<feature type="signal peptide" evidence="1">
    <location>
        <begin position="1"/>
        <end position="18"/>
    </location>
</feature>
<evidence type="ECO:0000313" key="2">
    <source>
        <dbReference type="EMBL" id="KAK8039626.1"/>
    </source>
</evidence>
<keyword evidence="3" id="KW-1185">Reference proteome</keyword>
<proteinExistence type="predicted"/>
<evidence type="ECO:0000313" key="3">
    <source>
        <dbReference type="Proteomes" id="UP001444661"/>
    </source>
</evidence>
<dbReference type="Proteomes" id="UP001444661">
    <property type="component" value="Unassembled WGS sequence"/>
</dbReference>
<comment type="caution">
    <text evidence="2">The sequence shown here is derived from an EMBL/GenBank/DDBJ whole genome shotgun (WGS) entry which is preliminary data.</text>
</comment>